<organism evidence="1 2">
    <name type="scientific">Trichostrongylus colubriformis</name>
    <name type="common">Black scour worm</name>
    <dbReference type="NCBI Taxonomy" id="6319"/>
    <lineage>
        <taxon>Eukaryota</taxon>
        <taxon>Metazoa</taxon>
        <taxon>Ecdysozoa</taxon>
        <taxon>Nematoda</taxon>
        <taxon>Chromadorea</taxon>
        <taxon>Rhabditida</taxon>
        <taxon>Rhabditina</taxon>
        <taxon>Rhabditomorpha</taxon>
        <taxon>Strongyloidea</taxon>
        <taxon>Trichostrongylidae</taxon>
        <taxon>Trichostrongylus</taxon>
    </lineage>
</organism>
<evidence type="ECO:0000313" key="1">
    <source>
        <dbReference type="EMBL" id="KAK5966521.1"/>
    </source>
</evidence>
<dbReference type="AlphaFoldDB" id="A0AAN8ERN3"/>
<dbReference type="EMBL" id="WIXE01023433">
    <property type="protein sequence ID" value="KAK5966521.1"/>
    <property type="molecule type" value="Genomic_DNA"/>
</dbReference>
<accession>A0AAN8ERN3</accession>
<protein>
    <submittedName>
        <fullName evidence="1">Uncharacterized protein</fullName>
    </submittedName>
</protein>
<gene>
    <name evidence="1" type="ORF">GCK32_022835</name>
</gene>
<sequence>MSSNDSYQIRRQIGFLKKQLQRYGLSVTTTLKEYHIKTDQLDFRHLENDELESLRAEIVSLRRSLLKSYQKITKLDDEWATLQNSNAGEQEVFNEYISKYGDYRDSISTSVLQLETLDTLLNSVDQEYVKRNMQVPSDISDATSLDDYGNEWTSMKGS</sequence>
<comment type="caution">
    <text evidence="1">The sequence shown here is derived from an EMBL/GenBank/DDBJ whole genome shotgun (WGS) entry which is preliminary data.</text>
</comment>
<name>A0AAN8ERN3_TRICO</name>
<keyword evidence="2" id="KW-1185">Reference proteome</keyword>
<dbReference type="Proteomes" id="UP001331761">
    <property type="component" value="Unassembled WGS sequence"/>
</dbReference>
<proteinExistence type="predicted"/>
<feature type="non-terminal residue" evidence="1">
    <location>
        <position position="158"/>
    </location>
</feature>
<reference evidence="1 2" key="1">
    <citation type="submission" date="2019-10" db="EMBL/GenBank/DDBJ databases">
        <title>Assembly and Annotation for the nematode Trichostrongylus colubriformis.</title>
        <authorList>
            <person name="Martin J."/>
        </authorList>
    </citation>
    <scope>NUCLEOTIDE SEQUENCE [LARGE SCALE GENOMIC DNA]</scope>
    <source>
        <strain evidence="1">G859</strain>
        <tissue evidence="1">Whole worm</tissue>
    </source>
</reference>
<evidence type="ECO:0000313" key="2">
    <source>
        <dbReference type="Proteomes" id="UP001331761"/>
    </source>
</evidence>